<dbReference type="EC" id="2.7.7.65" evidence="1"/>
<dbReference type="InterPro" id="IPR029787">
    <property type="entry name" value="Nucleotide_cyclase"/>
</dbReference>
<dbReference type="InterPro" id="IPR000160">
    <property type="entry name" value="GGDEF_dom"/>
</dbReference>
<feature type="transmembrane region" description="Helical" evidence="3">
    <location>
        <begin position="125"/>
        <end position="144"/>
    </location>
</feature>
<feature type="transmembrane region" description="Helical" evidence="3">
    <location>
        <begin position="21"/>
        <end position="39"/>
    </location>
</feature>
<dbReference type="SUPFAM" id="SSF55073">
    <property type="entry name" value="Nucleotide cyclase"/>
    <property type="match status" value="1"/>
</dbReference>
<accession>A0ABP8LDW5</accession>
<evidence type="ECO:0000313" key="6">
    <source>
        <dbReference type="Proteomes" id="UP001501788"/>
    </source>
</evidence>
<dbReference type="CDD" id="cd01949">
    <property type="entry name" value="GGDEF"/>
    <property type="match status" value="1"/>
</dbReference>
<keyword evidence="3" id="KW-0472">Membrane</keyword>
<reference evidence="6" key="1">
    <citation type="journal article" date="2019" name="Int. J. Syst. Evol. Microbiol.">
        <title>The Global Catalogue of Microorganisms (GCM) 10K type strain sequencing project: providing services to taxonomists for standard genome sequencing and annotation.</title>
        <authorList>
            <consortium name="The Broad Institute Genomics Platform"/>
            <consortium name="The Broad Institute Genome Sequencing Center for Infectious Disease"/>
            <person name="Wu L."/>
            <person name="Ma J."/>
        </authorList>
    </citation>
    <scope>NUCLEOTIDE SEQUENCE [LARGE SCALE GENOMIC DNA]</scope>
    <source>
        <strain evidence="6">JCM 31890</strain>
    </source>
</reference>
<evidence type="ECO:0000256" key="2">
    <source>
        <dbReference type="ARBA" id="ARBA00034247"/>
    </source>
</evidence>
<evidence type="ECO:0000259" key="4">
    <source>
        <dbReference type="PROSITE" id="PS50887"/>
    </source>
</evidence>
<proteinExistence type="predicted"/>
<feature type="transmembrane region" description="Helical" evidence="3">
    <location>
        <begin position="99"/>
        <end position="118"/>
    </location>
</feature>
<name>A0ABP8LDW5_9BURK</name>
<sequence>MTAAPDDAAPRPHWAVRMNRRNRSVFFALLAGVIGVHLFEHQAPTSAWLALALQFALYPQLVYWRALRHAQPREAEVQNMMLDGFCFGLWSAGLGFPLWISFILFAGACVNLTVFMGLRGGLMETAVMAAGGLLGTLLLGPVTWKPGTSLLVSFLCMAVLTGFLVVFARDGFLRARDQYESRAQTLRQLEEIRLLQSRLQDLALRDPLTGLFNRRHLDEALAAALSAAQRSGQPLALLMIDIDHFKQINDTHGHPAGDAMLQALATLMQDQVRPDDLACRVGGEEFVLVLRNTSAEAAQAIAQRLRLGFEGLAVAHGGAMLQATLSCGIACFAQHGRDARALTAAADAALYAAKVAGRNRVVVAPPVGPQDAPAAAYFA</sequence>
<dbReference type="InterPro" id="IPR007894">
    <property type="entry name" value="MASE2"/>
</dbReference>
<dbReference type="InterPro" id="IPR050469">
    <property type="entry name" value="Diguanylate_Cyclase"/>
</dbReference>
<dbReference type="Gene3D" id="3.30.70.270">
    <property type="match status" value="1"/>
</dbReference>
<dbReference type="SMART" id="SM00267">
    <property type="entry name" value="GGDEF"/>
    <property type="match status" value="1"/>
</dbReference>
<protein>
    <recommendedName>
        <fullName evidence="1">diguanylate cyclase</fullName>
        <ecNumber evidence="1">2.7.7.65</ecNumber>
    </recommendedName>
</protein>
<feature type="domain" description="GGDEF" evidence="4">
    <location>
        <begin position="233"/>
        <end position="366"/>
    </location>
</feature>
<comment type="catalytic activity">
    <reaction evidence="2">
        <text>2 GTP = 3',3'-c-di-GMP + 2 diphosphate</text>
        <dbReference type="Rhea" id="RHEA:24898"/>
        <dbReference type="ChEBI" id="CHEBI:33019"/>
        <dbReference type="ChEBI" id="CHEBI:37565"/>
        <dbReference type="ChEBI" id="CHEBI:58805"/>
        <dbReference type="EC" id="2.7.7.65"/>
    </reaction>
</comment>
<dbReference type="Proteomes" id="UP001501788">
    <property type="component" value="Unassembled WGS sequence"/>
</dbReference>
<organism evidence="5 6">
    <name type="scientific">Acidovorax lacteus</name>
    <dbReference type="NCBI Taxonomy" id="1924988"/>
    <lineage>
        <taxon>Bacteria</taxon>
        <taxon>Pseudomonadati</taxon>
        <taxon>Pseudomonadota</taxon>
        <taxon>Betaproteobacteria</taxon>
        <taxon>Burkholderiales</taxon>
        <taxon>Comamonadaceae</taxon>
        <taxon>Acidovorax</taxon>
    </lineage>
</organism>
<dbReference type="EMBL" id="BAABEX010000027">
    <property type="protein sequence ID" value="GAA4427119.1"/>
    <property type="molecule type" value="Genomic_DNA"/>
</dbReference>
<keyword evidence="3" id="KW-0812">Transmembrane</keyword>
<dbReference type="Pfam" id="PF05230">
    <property type="entry name" value="MASE2"/>
    <property type="match status" value="1"/>
</dbReference>
<evidence type="ECO:0000313" key="5">
    <source>
        <dbReference type="EMBL" id="GAA4427119.1"/>
    </source>
</evidence>
<feature type="transmembrane region" description="Helical" evidence="3">
    <location>
        <begin position="150"/>
        <end position="168"/>
    </location>
</feature>
<comment type="caution">
    <text evidence="5">The sequence shown here is derived from an EMBL/GenBank/DDBJ whole genome shotgun (WGS) entry which is preliminary data.</text>
</comment>
<dbReference type="RefSeq" id="WP_345065352.1">
    <property type="nucleotide sequence ID" value="NZ_BAABEX010000027.1"/>
</dbReference>
<dbReference type="Pfam" id="PF00990">
    <property type="entry name" value="GGDEF"/>
    <property type="match status" value="1"/>
</dbReference>
<dbReference type="PANTHER" id="PTHR45138">
    <property type="entry name" value="REGULATORY COMPONENTS OF SENSORY TRANSDUCTION SYSTEM"/>
    <property type="match status" value="1"/>
</dbReference>
<dbReference type="PROSITE" id="PS50887">
    <property type="entry name" value="GGDEF"/>
    <property type="match status" value="1"/>
</dbReference>
<dbReference type="InterPro" id="IPR043128">
    <property type="entry name" value="Rev_trsase/Diguanyl_cyclase"/>
</dbReference>
<gene>
    <name evidence="5" type="ORF">GCM10023090_23990</name>
</gene>
<evidence type="ECO:0000256" key="3">
    <source>
        <dbReference type="SAM" id="Phobius"/>
    </source>
</evidence>
<keyword evidence="6" id="KW-1185">Reference proteome</keyword>
<dbReference type="NCBIfam" id="TIGR00254">
    <property type="entry name" value="GGDEF"/>
    <property type="match status" value="1"/>
</dbReference>
<evidence type="ECO:0000256" key="1">
    <source>
        <dbReference type="ARBA" id="ARBA00012528"/>
    </source>
</evidence>
<feature type="transmembrane region" description="Helical" evidence="3">
    <location>
        <begin position="45"/>
        <end position="64"/>
    </location>
</feature>
<keyword evidence="3" id="KW-1133">Transmembrane helix</keyword>
<dbReference type="PANTHER" id="PTHR45138:SF9">
    <property type="entry name" value="DIGUANYLATE CYCLASE DGCM-RELATED"/>
    <property type="match status" value="1"/>
</dbReference>